<dbReference type="EMBL" id="CP023701">
    <property type="protein sequence ID" value="QEU81078.1"/>
    <property type="molecule type" value="Genomic_DNA"/>
</dbReference>
<keyword evidence="3" id="KW-1185">Reference proteome</keyword>
<dbReference type="InterPro" id="IPR027434">
    <property type="entry name" value="Homing_endonucl"/>
</dbReference>
<protein>
    <submittedName>
        <fullName evidence="2">Transcriptional regulator</fullName>
    </submittedName>
</protein>
<organism evidence="2 3">
    <name type="scientific">Streptomyces subrutilus</name>
    <dbReference type="NCBI Taxonomy" id="36818"/>
    <lineage>
        <taxon>Bacteria</taxon>
        <taxon>Bacillati</taxon>
        <taxon>Actinomycetota</taxon>
        <taxon>Actinomycetes</taxon>
        <taxon>Kitasatosporales</taxon>
        <taxon>Streptomycetaceae</taxon>
        <taxon>Streptomyces</taxon>
    </lineage>
</organism>
<dbReference type="Proteomes" id="UP000326831">
    <property type="component" value="Chromosome"/>
</dbReference>
<reference evidence="1" key="3">
    <citation type="submission" date="2020-09" db="EMBL/GenBank/DDBJ databases">
        <authorList>
            <person name="Sun Q."/>
            <person name="Ohkuma M."/>
        </authorList>
    </citation>
    <scope>NUCLEOTIDE SEQUENCE</scope>
    <source>
        <strain evidence="1">JCM 4834</strain>
    </source>
</reference>
<sequence length="248" mass="27592">MYGIDIRRHALGLLGEGLSLNSVSRQTGISRSALRAWQDRIDPLPRLNQAAPCSGPADPVAYAYLLGLYLGDGCISGHPRGGHHLRIACADAWPGLIEQCRVAVLAVRPTDKVYVLQRPGCVAVTAYGRHWTCLFPQHGPGRKHERRIVLEGWQQEIVEAHPWEFVRGLIHSDGCRSDNRTTRIVAGVRRDYVYPRYFFTNRSSDITGLLTTTLDRLGVEWKRANACNVSIARRASVALMDAHVGPKH</sequence>
<dbReference type="Proteomes" id="UP000634660">
    <property type="component" value="Unassembled WGS sequence"/>
</dbReference>
<evidence type="ECO:0000313" key="3">
    <source>
        <dbReference type="Proteomes" id="UP000326831"/>
    </source>
</evidence>
<evidence type="ECO:0000313" key="2">
    <source>
        <dbReference type="EMBL" id="QEU81078.1"/>
    </source>
</evidence>
<accession>A0A5P2UPK1</accession>
<evidence type="ECO:0000313" key="1">
    <source>
        <dbReference type="EMBL" id="GGZ65915.1"/>
    </source>
</evidence>
<dbReference type="Gene3D" id="3.10.28.10">
    <property type="entry name" value="Homing endonucleases"/>
    <property type="match status" value="1"/>
</dbReference>
<gene>
    <name evidence="2" type="ORF">CP968_24765</name>
    <name evidence="1" type="ORF">GCM10010371_26990</name>
</gene>
<name>A0A5P2UPK1_9ACTN</name>
<dbReference type="EMBL" id="BMVX01000009">
    <property type="protein sequence ID" value="GGZ65915.1"/>
    <property type="molecule type" value="Genomic_DNA"/>
</dbReference>
<proteinExistence type="predicted"/>
<dbReference type="KEGG" id="ssub:CP968_24765"/>
<dbReference type="RefSeq" id="WP_150520086.1">
    <property type="nucleotide sequence ID" value="NZ_BMVX01000009.1"/>
</dbReference>
<dbReference type="OrthoDB" id="3366805at2"/>
<reference evidence="2 3" key="2">
    <citation type="submission" date="2017-09" db="EMBL/GenBank/DDBJ databases">
        <authorList>
            <person name="Lee N."/>
            <person name="Cho B.-K."/>
        </authorList>
    </citation>
    <scope>NUCLEOTIDE SEQUENCE [LARGE SCALE GENOMIC DNA]</scope>
    <source>
        <strain evidence="2 3">ATCC 27467</strain>
    </source>
</reference>
<dbReference type="AlphaFoldDB" id="A0A5P2UPK1"/>
<reference evidence="1" key="1">
    <citation type="journal article" date="2014" name="Int. J. Syst. Evol. Microbiol.">
        <title>Complete genome sequence of Corynebacterium casei LMG S-19264T (=DSM 44701T), isolated from a smear-ripened cheese.</title>
        <authorList>
            <consortium name="US DOE Joint Genome Institute (JGI-PGF)"/>
            <person name="Walter F."/>
            <person name="Albersmeier A."/>
            <person name="Kalinowski J."/>
            <person name="Ruckert C."/>
        </authorList>
    </citation>
    <scope>NUCLEOTIDE SEQUENCE</scope>
    <source>
        <strain evidence="1">JCM 4834</strain>
    </source>
</reference>